<dbReference type="SMART" id="SM00612">
    <property type="entry name" value="Kelch"/>
    <property type="match status" value="2"/>
</dbReference>
<accession>A0A9W8CIM0</accession>
<keyword evidence="3" id="KW-0175">Coiled coil</keyword>
<dbReference type="Proteomes" id="UP001145021">
    <property type="component" value="Unassembled WGS sequence"/>
</dbReference>
<keyword evidence="6" id="KW-1185">Reference proteome</keyword>
<feature type="region of interest" description="Disordered" evidence="4">
    <location>
        <begin position="504"/>
        <end position="701"/>
    </location>
</feature>
<organism evidence="5 6">
    <name type="scientific">Coemansia asiatica</name>
    <dbReference type="NCBI Taxonomy" id="1052880"/>
    <lineage>
        <taxon>Eukaryota</taxon>
        <taxon>Fungi</taxon>
        <taxon>Fungi incertae sedis</taxon>
        <taxon>Zoopagomycota</taxon>
        <taxon>Kickxellomycotina</taxon>
        <taxon>Kickxellomycetes</taxon>
        <taxon>Kickxellales</taxon>
        <taxon>Kickxellaceae</taxon>
        <taxon>Coemansia</taxon>
    </lineage>
</organism>
<dbReference type="PANTHER" id="PTHR46647:SF1">
    <property type="entry name" value="RAB9 EFFECTOR PROTEIN WITH KELCH MOTIFS"/>
    <property type="match status" value="1"/>
</dbReference>
<feature type="compositionally biased region" description="Polar residues" evidence="4">
    <location>
        <begin position="107"/>
        <end position="127"/>
    </location>
</feature>
<feature type="compositionally biased region" description="Polar residues" evidence="4">
    <location>
        <begin position="1162"/>
        <end position="1190"/>
    </location>
</feature>
<feature type="region of interest" description="Disordered" evidence="4">
    <location>
        <begin position="1162"/>
        <end position="1197"/>
    </location>
</feature>
<dbReference type="Gene3D" id="2.120.10.80">
    <property type="entry name" value="Kelch-type beta propeller"/>
    <property type="match status" value="2"/>
</dbReference>
<feature type="compositionally biased region" description="Polar residues" evidence="4">
    <location>
        <begin position="658"/>
        <end position="674"/>
    </location>
</feature>
<evidence type="ECO:0000256" key="4">
    <source>
        <dbReference type="SAM" id="MobiDB-lite"/>
    </source>
</evidence>
<name>A0A9W8CIM0_9FUNG</name>
<feature type="compositionally biased region" description="Low complexity" evidence="4">
    <location>
        <begin position="85"/>
        <end position="96"/>
    </location>
</feature>
<feature type="compositionally biased region" description="Low complexity" evidence="4">
    <location>
        <begin position="513"/>
        <end position="550"/>
    </location>
</feature>
<keyword evidence="1" id="KW-0880">Kelch repeat</keyword>
<protein>
    <submittedName>
        <fullName evidence="5">Uncharacterized protein</fullName>
    </submittedName>
</protein>
<reference evidence="5" key="1">
    <citation type="submission" date="2022-07" db="EMBL/GenBank/DDBJ databases">
        <title>Phylogenomic reconstructions and comparative analyses of Kickxellomycotina fungi.</title>
        <authorList>
            <person name="Reynolds N.K."/>
            <person name="Stajich J.E."/>
            <person name="Barry K."/>
            <person name="Grigoriev I.V."/>
            <person name="Crous P."/>
            <person name="Smith M.E."/>
        </authorList>
    </citation>
    <scope>NUCLEOTIDE SEQUENCE</scope>
    <source>
        <strain evidence="5">NBRC 105413</strain>
    </source>
</reference>
<feature type="compositionally biased region" description="Polar residues" evidence="4">
    <location>
        <begin position="639"/>
        <end position="649"/>
    </location>
</feature>
<evidence type="ECO:0000313" key="6">
    <source>
        <dbReference type="Proteomes" id="UP001145021"/>
    </source>
</evidence>
<feature type="compositionally biased region" description="Low complexity" evidence="4">
    <location>
        <begin position="138"/>
        <end position="176"/>
    </location>
</feature>
<evidence type="ECO:0000256" key="3">
    <source>
        <dbReference type="SAM" id="Coils"/>
    </source>
</evidence>
<feature type="compositionally biased region" description="Low complexity" evidence="4">
    <location>
        <begin position="562"/>
        <end position="574"/>
    </location>
</feature>
<dbReference type="PANTHER" id="PTHR46647">
    <property type="entry name" value="RAB9 EFFECTOR PROTEIN WITH KELCH MOTIFS"/>
    <property type="match status" value="1"/>
</dbReference>
<feature type="coiled-coil region" evidence="3">
    <location>
        <begin position="1209"/>
        <end position="1243"/>
    </location>
</feature>
<dbReference type="InterPro" id="IPR015915">
    <property type="entry name" value="Kelch-typ_b-propeller"/>
</dbReference>
<feature type="region of interest" description="Disordered" evidence="4">
    <location>
        <begin position="1300"/>
        <end position="1330"/>
    </location>
</feature>
<feature type="coiled-coil region" evidence="3">
    <location>
        <begin position="971"/>
        <end position="1026"/>
    </location>
</feature>
<gene>
    <name evidence="5" type="ORF">LPJ64_004861</name>
</gene>
<feature type="compositionally biased region" description="Polar residues" evidence="4">
    <location>
        <begin position="593"/>
        <end position="616"/>
    </location>
</feature>
<keyword evidence="2" id="KW-0677">Repeat</keyword>
<dbReference type="InterPro" id="IPR052124">
    <property type="entry name" value="Rab9_kelch_effector"/>
</dbReference>
<feature type="compositionally biased region" description="Polar residues" evidence="4">
    <location>
        <begin position="809"/>
        <end position="822"/>
    </location>
</feature>
<feature type="region of interest" description="Disordered" evidence="4">
    <location>
        <begin position="1"/>
        <end position="176"/>
    </location>
</feature>
<sequence length="1330" mass="145327">MPSIFSRKSKSGSRSQQRPPSGVPADFGHSRGGMTQLSRNDIVDNALPPRPPPVVQKDLPFSPPNMANGSENFGPGYGVGPPPSQQQQQQQQNQQQHPASVPDARQRQFQHVNGNAGSDAAINSSSGGFLRNNDKQLPNPHQQQQGHPNGNAAPGAANGRPSEPVTRSSSGSSSFWSKRALTGNAMFPRRGFSAALHDQLLHWFGGKSDSGLNNDLNTMDTTNWEVRRVDAVGSIPSPREGHASTFIGRTMFVFGGQDASGKYDESLYAYNTGNTTWYKVPMRGPPLAGRKGHTTVSVGSNLYIFGGTADGYFLNDLVSFNVRDAADKGPFWKFDNLAPPASLLSNGSSDGALQKVSESLAPPPRAGHSSSVYLDSIFVFGGMDSERCYNDLWEYSLDSHVWHQVTPNGATPPARYGHASAVVDDCIVIMGGRTLRGEPLNDFFAYKVSSQRWYTFQVNSSTWPHQIDPIFSLVKTRLLLYSGSMLRDEPESLIYSLDTSKIKIQPDAPRPQPQAQSQAQAQSLQQKQLQQQPVQSQTQSQSQSQTLLQPQPRPSATLTGASQQQQQQQSSDSSNEALDKSRRHRSLMPPPSNQTMQQPIQRSPPNVQQTLSSGPRSVSMVGGAAAERAIKDQQQQQQIYQSSGNQRPPETSIPLPPSSQVSTRQQALPPSVDTSRAPEANDSFDDFEIVSPPVGDNNDTQRAIANGSWASQGSKGRAHQRRSIALNQGLVNNSSSLSSSPPVGSGILMGSNESLGAISNDSLASAQQQALLNPQVQQAQRDERRLTIQLRNRNSVAILGANGDPTEPTPNSKPASSTNPQAVAQGASDGATPHPPPPPSKRMSTDISVASEQKDAISRAWMSLEAKYAHQRSVKEEAADGASSLQSMRTGENLLSDDASRVLSVLLGMRRELAETKQQLSTVSRVAIERVAEAERGRKAALQEAIYLKAKASALTAGNAPLLNKLNTHRIHELERLYANTLNDNDALRNQLSNANLALKQSHDALAEFKSDAELTRRQLRELEALQAEEQPRAAEFDRRLAEKDALIAQMAAADAERAQRLDAALQQAHAAQERTERLQQMHAESLSRVDTLSSSVTELQSEVETQRAQAQRSRERAADFERLWNDSRDELASFRGLRAQVEKLESKERRIVELEQRLADATTTYGRPRNDSSTSSTQEPRASFSSDSPSESRTRDLHSAYLSAHRQWSEARDELLSLKNALREANDQRHEADTRLASRERELSDMQARLSAFTALLQEYADRQQKPRSGDAKQQRLVGEDDTISVQSMLAAIQQLQRSSSIASSRPSVDAVKPTQTASITAPARILEA</sequence>
<dbReference type="InterPro" id="IPR006652">
    <property type="entry name" value="Kelch_1"/>
</dbReference>
<dbReference type="EMBL" id="JANBOH010000264">
    <property type="protein sequence ID" value="KAJ1643355.1"/>
    <property type="molecule type" value="Genomic_DNA"/>
</dbReference>
<evidence type="ECO:0000256" key="1">
    <source>
        <dbReference type="ARBA" id="ARBA00022441"/>
    </source>
</evidence>
<evidence type="ECO:0000256" key="2">
    <source>
        <dbReference type="ARBA" id="ARBA00022737"/>
    </source>
</evidence>
<feature type="region of interest" description="Disordered" evidence="4">
    <location>
        <begin position="1083"/>
        <end position="1119"/>
    </location>
</feature>
<dbReference type="SUPFAM" id="SSF117281">
    <property type="entry name" value="Kelch motif"/>
    <property type="match status" value="2"/>
</dbReference>
<feature type="region of interest" description="Disordered" evidence="4">
    <location>
        <begin position="796"/>
        <end position="849"/>
    </location>
</feature>
<proteinExistence type="predicted"/>
<evidence type="ECO:0000313" key="5">
    <source>
        <dbReference type="EMBL" id="KAJ1643355.1"/>
    </source>
</evidence>
<dbReference type="Pfam" id="PF24681">
    <property type="entry name" value="Kelch_KLHDC2_KLHL20_DRC7"/>
    <property type="match status" value="2"/>
</dbReference>
<comment type="caution">
    <text evidence="5">The sequence shown here is derived from an EMBL/GenBank/DDBJ whole genome shotgun (WGS) entry which is preliminary data.</text>
</comment>
<feature type="compositionally biased region" description="Polar residues" evidence="4">
    <location>
        <begin position="1089"/>
        <end position="1104"/>
    </location>
</feature>